<organism evidence="2 3">
    <name type="scientific">Candidatus Roizmanbacteria bacterium RIFCSPHIGHO2_01_FULL_39_12c</name>
    <dbReference type="NCBI Taxonomy" id="1802031"/>
    <lineage>
        <taxon>Bacteria</taxon>
        <taxon>Candidatus Roizmaniibacteriota</taxon>
    </lineage>
</organism>
<dbReference type="SUPFAM" id="SSF53448">
    <property type="entry name" value="Nucleotide-diphospho-sugar transferases"/>
    <property type="match status" value="1"/>
</dbReference>
<proteinExistence type="predicted"/>
<dbReference type="AlphaFoldDB" id="A0A1F7GFC9"/>
<evidence type="ECO:0000313" key="2">
    <source>
        <dbReference type="EMBL" id="OGK17624.1"/>
    </source>
</evidence>
<name>A0A1F7GFC9_9BACT</name>
<evidence type="ECO:0000259" key="1">
    <source>
        <dbReference type="Pfam" id="PF00535"/>
    </source>
</evidence>
<dbReference type="Gene3D" id="3.90.550.10">
    <property type="entry name" value="Spore Coat Polysaccharide Biosynthesis Protein SpsA, Chain A"/>
    <property type="match status" value="1"/>
</dbReference>
<dbReference type="EMBL" id="MFZG01000003">
    <property type="protein sequence ID" value="OGK17624.1"/>
    <property type="molecule type" value="Genomic_DNA"/>
</dbReference>
<feature type="domain" description="Glycosyltransferase 2-like" evidence="1">
    <location>
        <begin position="18"/>
        <end position="123"/>
    </location>
</feature>
<gene>
    <name evidence="2" type="ORF">A2774_03205</name>
</gene>
<dbReference type="Pfam" id="PF00535">
    <property type="entry name" value="Glycos_transf_2"/>
    <property type="match status" value="1"/>
</dbReference>
<dbReference type="InterPro" id="IPR029044">
    <property type="entry name" value="Nucleotide-diphossugar_trans"/>
</dbReference>
<accession>A0A1F7GFC9</accession>
<comment type="caution">
    <text evidence="2">The sequence shown here is derived from an EMBL/GenBank/DDBJ whole genome shotgun (WGS) entry which is preliminary data.</text>
</comment>
<dbReference type="Proteomes" id="UP000177208">
    <property type="component" value="Unassembled WGS sequence"/>
</dbReference>
<dbReference type="InterPro" id="IPR001173">
    <property type="entry name" value="Glyco_trans_2-like"/>
</dbReference>
<reference evidence="2 3" key="1">
    <citation type="journal article" date="2016" name="Nat. Commun.">
        <title>Thousands of microbial genomes shed light on interconnected biogeochemical processes in an aquifer system.</title>
        <authorList>
            <person name="Anantharaman K."/>
            <person name="Brown C.T."/>
            <person name="Hug L.A."/>
            <person name="Sharon I."/>
            <person name="Castelle C.J."/>
            <person name="Probst A.J."/>
            <person name="Thomas B.C."/>
            <person name="Singh A."/>
            <person name="Wilkins M.J."/>
            <person name="Karaoz U."/>
            <person name="Brodie E.L."/>
            <person name="Williams K.H."/>
            <person name="Hubbard S.S."/>
            <person name="Banfield J.F."/>
        </authorList>
    </citation>
    <scope>NUCLEOTIDE SEQUENCE [LARGE SCALE GENOMIC DNA]</scope>
</reference>
<sequence>MTAINNNSTIGITSCYGKRQILETVKSIRSSEDGQLFRIIIIADSVPVPSDVKKQLKNFSVELIENPYKSSAFAKQKQIIERCQDEILILTQDDVLFPPRTLTEVIKTFTRNPEVTFVGVKNEPLKPENLFESGVNTGTNLLNRIAGYWNKGNNYLACLGRLMAFRTAWLKELEVESESVSLDAYLYFENKKSGGEYKCLWQAPLYFRNPQNIQEHIRKSSRFQHSRLEMASYHRFDKLEKEYAVPTRAVIRAGIEELVKNPVGLLAYIWIFSFTRLFAIRPELCLFANWQVDLSTKKISFKPISLPEK</sequence>
<evidence type="ECO:0000313" key="3">
    <source>
        <dbReference type="Proteomes" id="UP000177208"/>
    </source>
</evidence>
<protein>
    <recommendedName>
        <fullName evidence="1">Glycosyltransferase 2-like domain-containing protein</fullName>
    </recommendedName>
</protein>